<keyword evidence="3" id="KW-1185">Reference proteome</keyword>
<dbReference type="AlphaFoldDB" id="A0A3N6N6H8"/>
<reference evidence="2 3" key="1">
    <citation type="submission" date="2018-10" db="EMBL/GenBank/DDBJ databases">
        <title>Natrarchaeobius chitinivorans gen. nov., sp. nov., and Natrarchaeobius haloalkaliphilus sp. nov., alkaliphilic, chitin-utilizing haloarchaea from hypersaline alkaline lakes.</title>
        <authorList>
            <person name="Sorokin D.Y."/>
            <person name="Elcheninov A.G."/>
            <person name="Kostrikina N.A."/>
            <person name="Bale N.J."/>
            <person name="Sinninghe Damste J.S."/>
            <person name="Khijniak T.V."/>
            <person name="Kublanov I.V."/>
            <person name="Toshchakov S.V."/>
        </authorList>
    </citation>
    <scope>NUCLEOTIDE SEQUENCE [LARGE SCALE GENOMIC DNA]</scope>
    <source>
        <strain evidence="2 3">AArcht7</strain>
    </source>
</reference>
<feature type="domain" description="Putative heavy-metal chelation" evidence="1">
    <location>
        <begin position="9"/>
        <end position="144"/>
    </location>
</feature>
<protein>
    <recommendedName>
        <fullName evidence="1">Putative heavy-metal chelation domain-containing protein</fullName>
    </recommendedName>
</protein>
<dbReference type="InterPro" id="IPR007161">
    <property type="entry name" value="DUF364"/>
</dbReference>
<dbReference type="SUPFAM" id="SSF159713">
    <property type="entry name" value="Dhaf3308-like"/>
    <property type="match status" value="1"/>
</dbReference>
<dbReference type="Proteomes" id="UP000281431">
    <property type="component" value="Unassembled WGS sequence"/>
</dbReference>
<proteinExistence type="predicted"/>
<name>A0A3N6N6H8_NATCH</name>
<evidence type="ECO:0000313" key="3">
    <source>
        <dbReference type="Proteomes" id="UP000281431"/>
    </source>
</evidence>
<comment type="caution">
    <text evidence="2">The sequence shown here is derived from an EMBL/GenBank/DDBJ whole genome shotgun (WGS) entry which is preliminary data.</text>
</comment>
<gene>
    <name evidence="2" type="ORF">EA472_02770</name>
</gene>
<evidence type="ECO:0000259" key="1">
    <source>
        <dbReference type="Pfam" id="PF04016"/>
    </source>
</evidence>
<sequence>MALLDPSVGTIATVGLFRPAFRKFDDVDVRVVERVPVDDLETPEGVRASTFEPSAAGRAMDGAEVVFLTGSAFVYGGVRRYLEAAPASATVVVVGATASFLPGPLFEAGVDVVAGATVDDPPGVRRAIRDGACGTDLHDAGVRKVYVAADRPSGLQLDPTTSSTDP</sequence>
<dbReference type="Pfam" id="PF04016">
    <property type="entry name" value="DUF364"/>
    <property type="match status" value="1"/>
</dbReference>
<dbReference type="Gene3D" id="3.40.50.11590">
    <property type="match status" value="1"/>
</dbReference>
<dbReference type="EMBL" id="REFZ01000001">
    <property type="protein sequence ID" value="RQH03567.1"/>
    <property type="molecule type" value="Genomic_DNA"/>
</dbReference>
<accession>A0A3N6N6H8</accession>
<evidence type="ECO:0000313" key="2">
    <source>
        <dbReference type="EMBL" id="RQH03567.1"/>
    </source>
</evidence>
<organism evidence="2 3">
    <name type="scientific">Natrarchaeobius chitinivorans</name>
    <dbReference type="NCBI Taxonomy" id="1679083"/>
    <lineage>
        <taxon>Archaea</taxon>
        <taxon>Methanobacteriati</taxon>
        <taxon>Methanobacteriota</taxon>
        <taxon>Stenosarchaea group</taxon>
        <taxon>Halobacteria</taxon>
        <taxon>Halobacteriales</taxon>
        <taxon>Natrialbaceae</taxon>
        <taxon>Natrarchaeobius</taxon>
    </lineage>
</organism>